<evidence type="ECO:0000313" key="4">
    <source>
        <dbReference type="EMBL" id="MDR6892096.1"/>
    </source>
</evidence>
<comment type="caution">
    <text evidence="4">The sequence shown here is derived from an EMBL/GenBank/DDBJ whole genome shotgun (WGS) entry which is preliminary data.</text>
</comment>
<dbReference type="GO" id="GO:0005886">
    <property type="term" value="C:plasma membrane"/>
    <property type="evidence" value="ECO:0007669"/>
    <property type="project" value="TreeGrafter"/>
</dbReference>
<dbReference type="Pfam" id="PF00005">
    <property type="entry name" value="ABC_tran"/>
    <property type="match status" value="1"/>
</dbReference>
<sequence length="226" mass="24137">MPTALDLSHVTLTYPDGAGRLTAVDDASLTIRRGELVGLVGPSGSGKSSLLSLASTLQRPTTGEVTVDGTPTSALSTRELLTLRREKIGIIFQQPQLIESLTAREQLLITESIRGGKTRGARGRADELLDLVGLSGQADRRPGQLSGGQRQRVNIARALMGQPALLLVDEPTSALDRERSASVVALLEKVTREFETGTLLVTHETETLGNADRVLHMEDGRLSPSL</sequence>
<dbReference type="InterPro" id="IPR003439">
    <property type="entry name" value="ABC_transporter-like_ATP-bd"/>
</dbReference>
<dbReference type="RefSeq" id="WP_309850638.1">
    <property type="nucleotide sequence ID" value="NZ_BAAAIU010000005.1"/>
</dbReference>
<dbReference type="InterPro" id="IPR017871">
    <property type="entry name" value="ABC_transporter-like_CS"/>
</dbReference>
<dbReference type="InterPro" id="IPR027417">
    <property type="entry name" value="P-loop_NTPase"/>
</dbReference>
<accession>A0AAE3YHZ0</accession>
<gene>
    <name evidence="4" type="ORF">J2S35_001036</name>
</gene>
<dbReference type="GO" id="GO:0016887">
    <property type="term" value="F:ATP hydrolysis activity"/>
    <property type="evidence" value="ECO:0007669"/>
    <property type="project" value="InterPro"/>
</dbReference>
<proteinExistence type="predicted"/>
<evidence type="ECO:0000256" key="1">
    <source>
        <dbReference type="ARBA" id="ARBA00022741"/>
    </source>
</evidence>
<organism evidence="4 5">
    <name type="scientific">Falsarthrobacter nasiphocae</name>
    <dbReference type="NCBI Taxonomy" id="189863"/>
    <lineage>
        <taxon>Bacteria</taxon>
        <taxon>Bacillati</taxon>
        <taxon>Actinomycetota</taxon>
        <taxon>Actinomycetes</taxon>
        <taxon>Micrococcales</taxon>
        <taxon>Micrococcaceae</taxon>
        <taxon>Falsarthrobacter</taxon>
    </lineage>
</organism>
<dbReference type="Gene3D" id="3.40.50.300">
    <property type="entry name" value="P-loop containing nucleotide triphosphate hydrolases"/>
    <property type="match status" value="1"/>
</dbReference>
<keyword evidence="2 4" id="KW-0067">ATP-binding</keyword>
<evidence type="ECO:0000259" key="3">
    <source>
        <dbReference type="PROSITE" id="PS50893"/>
    </source>
</evidence>
<dbReference type="SUPFAM" id="SSF52540">
    <property type="entry name" value="P-loop containing nucleoside triphosphate hydrolases"/>
    <property type="match status" value="1"/>
</dbReference>
<dbReference type="PROSITE" id="PS00211">
    <property type="entry name" value="ABC_TRANSPORTER_1"/>
    <property type="match status" value="1"/>
</dbReference>
<evidence type="ECO:0000313" key="5">
    <source>
        <dbReference type="Proteomes" id="UP001247307"/>
    </source>
</evidence>
<dbReference type="PANTHER" id="PTHR24220">
    <property type="entry name" value="IMPORT ATP-BINDING PROTEIN"/>
    <property type="match status" value="1"/>
</dbReference>
<dbReference type="InterPro" id="IPR003593">
    <property type="entry name" value="AAA+_ATPase"/>
</dbReference>
<keyword evidence="1" id="KW-0547">Nucleotide-binding</keyword>
<dbReference type="EMBL" id="JAVDUI010000001">
    <property type="protein sequence ID" value="MDR6892096.1"/>
    <property type="molecule type" value="Genomic_DNA"/>
</dbReference>
<dbReference type="PANTHER" id="PTHR24220:SF685">
    <property type="entry name" value="ABC TRANSPORTER RELATED"/>
    <property type="match status" value="1"/>
</dbReference>
<protein>
    <submittedName>
        <fullName evidence="4">ABC transport system ATP-binding protein</fullName>
    </submittedName>
</protein>
<evidence type="ECO:0000256" key="2">
    <source>
        <dbReference type="ARBA" id="ARBA00022840"/>
    </source>
</evidence>
<dbReference type="InterPro" id="IPR015854">
    <property type="entry name" value="ABC_transpr_LolD-like"/>
</dbReference>
<dbReference type="PROSITE" id="PS50893">
    <property type="entry name" value="ABC_TRANSPORTER_2"/>
    <property type="match status" value="1"/>
</dbReference>
<dbReference type="Proteomes" id="UP001247307">
    <property type="component" value="Unassembled WGS sequence"/>
</dbReference>
<name>A0AAE3YHZ0_9MICC</name>
<keyword evidence="5" id="KW-1185">Reference proteome</keyword>
<feature type="domain" description="ABC transporter" evidence="3">
    <location>
        <begin position="5"/>
        <end position="226"/>
    </location>
</feature>
<dbReference type="AlphaFoldDB" id="A0AAE3YHZ0"/>
<dbReference type="GO" id="GO:0022857">
    <property type="term" value="F:transmembrane transporter activity"/>
    <property type="evidence" value="ECO:0007669"/>
    <property type="project" value="TreeGrafter"/>
</dbReference>
<reference evidence="4" key="1">
    <citation type="submission" date="2023-07" db="EMBL/GenBank/DDBJ databases">
        <title>Sequencing the genomes of 1000 actinobacteria strains.</title>
        <authorList>
            <person name="Klenk H.-P."/>
        </authorList>
    </citation>
    <scope>NUCLEOTIDE SEQUENCE</scope>
    <source>
        <strain evidence="4">DSM 13988</strain>
    </source>
</reference>
<dbReference type="GO" id="GO:0005524">
    <property type="term" value="F:ATP binding"/>
    <property type="evidence" value="ECO:0007669"/>
    <property type="project" value="UniProtKB-KW"/>
</dbReference>
<dbReference type="SMART" id="SM00382">
    <property type="entry name" value="AAA"/>
    <property type="match status" value="1"/>
</dbReference>